<reference evidence="1 2" key="1">
    <citation type="submission" date="2024-09" db="EMBL/GenBank/DDBJ databases">
        <title>Chromosome-scale assembly of Riccia fluitans.</title>
        <authorList>
            <person name="Paukszto L."/>
            <person name="Sawicki J."/>
            <person name="Karawczyk K."/>
            <person name="Piernik-Szablinska J."/>
            <person name="Szczecinska M."/>
            <person name="Mazdziarz M."/>
        </authorList>
    </citation>
    <scope>NUCLEOTIDE SEQUENCE [LARGE SCALE GENOMIC DNA]</scope>
    <source>
        <strain evidence="1">Rf_01</strain>
        <tissue evidence="1">Aerial parts of the thallus</tissue>
    </source>
</reference>
<dbReference type="EMBL" id="JBHFFA010000006">
    <property type="protein sequence ID" value="KAL2620343.1"/>
    <property type="molecule type" value="Genomic_DNA"/>
</dbReference>
<evidence type="ECO:0000313" key="1">
    <source>
        <dbReference type="EMBL" id="KAL2620343.1"/>
    </source>
</evidence>
<dbReference type="AlphaFoldDB" id="A0ABD1Y0Y8"/>
<gene>
    <name evidence="1" type="ORF">R1flu_000548</name>
</gene>
<organism evidence="1 2">
    <name type="scientific">Riccia fluitans</name>
    <dbReference type="NCBI Taxonomy" id="41844"/>
    <lineage>
        <taxon>Eukaryota</taxon>
        <taxon>Viridiplantae</taxon>
        <taxon>Streptophyta</taxon>
        <taxon>Embryophyta</taxon>
        <taxon>Marchantiophyta</taxon>
        <taxon>Marchantiopsida</taxon>
        <taxon>Marchantiidae</taxon>
        <taxon>Marchantiales</taxon>
        <taxon>Ricciaceae</taxon>
        <taxon>Riccia</taxon>
    </lineage>
</organism>
<proteinExistence type="predicted"/>
<protein>
    <submittedName>
        <fullName evidence="1">Uncharacterized protein</fullName>
    </submittedName>
</protein>
<accession>A0ABD1Y0Y8</accession>
<comment type="caution">
    <text evidence="1">The sequence shown here is derived from an EMBL/GenBank/DDBJ whole genome shotgun (WGS) entry which is preliminary data.</text>
</comment>
<evidence type="ECO:0000313" key="2">
    <source>
        <dbReference type="Proteomes" id="UP001605036"/>
    </source>
</evidence>
<sequence>MPRGKVPRVFPRPLRSLGQVSPCVPSRARFIIALIHVGMASSAMSARRYVRPGSAGWLFPLITRLTWLSGINVLHALASTACPFTRLVATLVDGSSSRLRSNDLLSARLNALRLSGRSWVVVARCPMFHDPAFLTVPINFLLASS</sequence>
<dbReference type="Proteomes" id="UP001605036">
    <property type="component" value="Unassembled WGS sequence"/>
</dbReference>
<name>A0ABD1Y0Y8_9MARC</name>
<keyword evidence="2" id="KW-1185">Reference proteome</keyword>